<accession>G4TUI3</accession>
<comment type="caution">
    <text evidence="2">The sequence shown here is derived from an EMBL/GenBank/DDBJ whole genome shotgun (WGS) entry which is preliminary data.</text>
</comment>
<dbReference type="Proteomes" id="UP000007148">
    <property type="component" value="Unassembled WGS sequence"/>
</dbReference>
<dbReference type="GO" id="GO:0005737">
    <property type="term" value="C:cytoplasm"/>
    <property type="evidence" value="ECO:0007669"/>
    <property type="project" value="TreeGrafter"/>
</dbReference>
<dbReference type="PANTHER" id="PTHR12117:SF0">
    <property type="entry name" value="PROLYL 3-HYDROXYLASE OGFOD1"/>
    <property type="match status" value="1"/>
</dbReference>
<dbReference type="GO" id="GO:0031543">
    <property type="term" value="F:peptidyl-proline dioxygenase activity"/>
    <property type="evidence" value="ECO:0007669"/>
    <property type="project" value="TreeGrafter"/>
</dbReference>
<evidence type="ECO:0000313" key="2">
    <source>
        <dbReference type="EMBL" id="CCA74976.1"/>
    </source>
</evidence>
<gene>
    <name evidence="2" type="ORF">PIIN_08956</name>
</gene>
<sequence>MSTDMRPRSPRQDSSDLPPAKRQRRSGSFTGVAQEPTSYFAANLFENAPHLREQYESSQPFKHVVIDKLFQESLLMQVKDEVMQLSFTEKETDIYKVWGR</sequence>
<dbReference type="InParanoid" id="G4TUI3"/>
<dbReference type="EMBL" id="CAFZ01000381">
    <property type="protein sequence ID" value="CCA74976.1"/>
    <property type="molecule type" value="Genomic_DNA"/>
</dbReference>
<keyword evidence="3" id="KW-1185">Reference proteome</keyword>
<evidence type="ECO:0000256" key="1">
    <source>
        <dbReference type="SAM" id="MobiDB-lite"/>
    </source>
</evidence>
<dbReference type="PANTHER" id="PTHR12117">
    <property type="entry name" value="HISTONE ACETYLTRANSFERASE COMPLEX"/>
    <property type="match status" value="1"/>
</dbReference>
<protein>
    <submittedName>
        <fullName evidence="2">Uncharacterized protein</fullName>
    </submittedName>
</protein>
<dbReference type="GO" id="GO:0006449">
    <property type="term" value="P:regulation of translational termination"/>
    <property type="evidence" value="ECO:0007669"/>
    <property type="project" value="TreeGrafter"/>
</dbReference>
<evidence type="ECO:0000313" key="3">
    <source>
        <dbReference type="Proteomes" id="UP000007148"/>
    </source>
</evidence>
<dbReference type="STRING" id="1109443.G4TUI3"/>
<dbReference type="AlphaFoldDB" id="G4TUI3"/>
<dbReference type="Gene3D" id="2.60.120.620">
    <property type="entry name" value="q2cbj1_9rhob like domain"/>
    <property type="match status" value="1"/>
</dbReference>
<dbReference type="HOGENOM" id="CLU_2442391_0_0_1"/>
<dbReference type="OrthoDB" id="430522at2759"/>
<name>G4TUI3_SERID</name>
<proteinExistence type="predicted"/>
<reference evidence="2 3" key="1">
    <citation type="journal article" date="2011" name="PLoS Pathog.">
        <title>Endophytic Life Strategies Decoded by Genome and Transcriptome Analyses of the Mutualistic Root Symbiont Piriformospora indica.</title>
        <authorList>
            <person name="Zuccaro A."/>
            <person name="Lahrmann U."/>
            <person name="Guldener U."/>
            <person name="Langen G."/>
            <person name="Pfiffi S."/>
            <person name="Biedenkopf D."/>
            <person name="Wong P."/>
            <person name="Samans B."/>
            <person name="Grimm C."/>
            <person name="Basiewicz M."/>
            <person name="Murat C."/>
            <person name="Martin F."/>
            <person name="Kogel K.H."/>
        </authorList>
    </citation>
    <scope>NUCLEOTIDE SEQUENCE [LARGE SCALE GENOMIC DNA]</scope>
    <source>
        <strain evidence="2 3">DSM 11827</strain>
    </source>
</reference>
<feature type="compositionally biased region" description="Basic and acidic residues" evidence="1">
    <location>
        <begin position="1"/>
        <end position="14"/>
    </location>
</feature>
<dbReference type="InterPro" id="IPR051842">
    <property type="entry name" value="uS12_prolyl_hydroxylase"/>
</dbReference>
<organism evidence="2 3">
    <name type="scientific">Serendipita indica (strain DSM 11827)</name>
    <name type="common">Root endophyte fungus</name>
    <name type="synonym">Piriformospora indica</name>
    <dbReference type="NCBI Taxonomy" id="1109443"/>
    <lineage>
        <taxon>Eukaryota</taxon>
        <taxon>Fungi</taxon>
        <taxon>Dikarya</taxon>
        <taxon>Basidiomycota</taxon>
        <taxon>Agaricomycotina</taxon>
        <taxon>Agaricomycetes</taxon>
        <taxon>Sebacinales</taxon>
        <taxon>Serendipitaceae</taxon>
        <taxon>Serendipita</taxon>
    </lineage>
</organism>
<feature type="region of interest" description="Disordered" evidence="1">
    <location>
        <begin position="1"/>
        <end position="34"/>
    </location>
</feature>